<reference evidence="4 5" key="1">
    <citation type="submission" date="2023-02" db="EMBL/GenBank/DDBJ databases">
        <title>Oceanobacillus kimchii IFOP_LL358 isolated form Alexandrium catenella lab strain.</title>
        <authorList>
            <person name="Gajardo G."/>
            <person name="Ueki S."/>
            <person name="Maruyama F."/>
        </authorList>
    </citation>
    <scope>NUCLEOTIDE SEQUENCE [LARGE SCALE GENOMIC DNA]</scope>
    <source>
        <strain evidence="4 5">IFOP_LL358</strain>
    </source>
</reference>
<keyword evidence="1" id="KW-0808">Transferase</keyword>
<dbReference type="Proteomes" id="UP001275436">
    <property type="component" value="Unassembled WGS sequence"/>
</dbReference>
<accession>A0ABQ5TJL0</accession>
<evidence type="ECO:0000256" key="2">
    <source>
        <dbReference type="ARBA" id="ARBA00023315"/>
    </source>
</evidence>
<comment type="caution">
    <text evidence="4">The sequence shown here is derived from an EMBL/GenBank/DDBJ whole genome shotgun (WGS) entry which is preliminary data.</text>
</comment>
<dbReference type="RefSeq" id="WP_317957638.1">
    <property type="nucleotide sequence ID" value="NZ_BSKO01000001.1"/>
</dbReference>
<name>A0ABQ5TJL0_9BACI</name>
<dbReference type="SUPFAM" id="SSF55729">
    <property type="entry name" value="Acyl-CoA N-acyltransferases (Nat)"/>
    <property type="match status" value="1"/>
</dbReference>
<proteinExistence type="predicted"/>
<dbReference type="CDD" id="cd04301">
    <property type="entry name" value="NAT_SF"/>
    <property type="match status" value="1"/>
</dbReference>
<dbReference type="Gene3D" id="3.40.630.30">
    <property type="match status" value="1"/>
</dbReference>
<dbReference type="InterPro" id="IPR000182">
    <property type="entry name" value="GNAT_dom"/>
</dbReference>
<protein>
    <submittedName>
        <fullName evidence="4">N-acetyltransferase</fullName>
    </submittedName>
</protein>
<sequence>MELIKATSYSNLAAFLAKVNSNPAKKCGYIGEDLNQIEEVLVEDFKLDEIIIAVEGDQIVGMVAFDYEDEEAEVWGPVVTSENPNQTANKLWSHHPFTKQNWNLHFFYHVNNVEMRTFTENLNASILGYHTVLQCNQLGSTGKTNYEEIDLNNKKMIGSFKTLHDTLFPDTYYPAKTILERLTDEHRLLIRTNDVNDVIGYAYLEGSKQFKEGSVEFIGVDSDYRKQGVGKQLLQQSMTLLMQEMEIPSLYLTVNDENIGAIRLYESVGFRQVNNFVHYELG</sequence>
<dbReference type="Pfam" id="PF00583">
    <property type="entry name" value="Acetyltransf_1"/>
    <property type="match status" value="1"/>
</dbReference>
<organism evidence="4 5">
    <name type="scientific">Oceanobacillus kimchii</name>
    <dbReference type="NCBI Taxonomy" id="746691"/>
    <lineage>
        <taxon>Bacteria</taxon>
        <taxon>Bacillati</taxon>
        <taxon>Bacillota</taxon>
        <taxon>Bacilli</taxon>
        <taxon>Bacillales</taxon>
        <taxon>Bacillaceae</taxon>
        <taxon>Oceanobacillus</taxon>
    </lineage>
</organism>
<keyword evidence="5" id="KW-1185">Reference proteome</keyword>
<evidence type="ECO:0000259" key="3">
    <source>
        <dbReference type="PROSITE" id="PS51186"/>
    </source>
</evidence>
<dbReference type="InterPro" id="IPR050680">
    <property type="entry name" value="YpeA/RimI_acetyltransf"/>
</dbReference>
<dbReference type="InterPro" id="IPR016181">
    <property type="entry name" value="Acyl_CoA_acyltransferase"/>
</dbReference>
<evidence type="ECO:0000256" key="1">
    <source>
        <dbReference type="ARBA" id="ARBA00022679"/>
    </source>
</evidence>
<gene>
    <name evidence="4" type="ORF">MACH08_04310</name>
</gene>
<evidence type="ECO:0000313" key="5">
    <source>
        <dbReference type="Proteomes" id="UP001275436"/>
    </source>
</evidence>
<feature type="domain" description="N-acetyltransferase" evidence="3">
    <location>
        <begin position="147"/>
        <end position="282"/>
    </location>
</feature>
<dbReference type="PANTHER" id="PTHR43420:SF12">
    <property type="entry name" value="N-ACETYLTRANSFERASE DOMAIN-CONTAINING PROTEIN"/>
    <property type="match status" value="1"/>
</dbReference>
<keyword evidence="2" id="KW-0012">Acyltransferase</keyword>
<dbReference type="EMBL" id="BSKO01000001">
    <property type="protein sequence ID" value="GLO64647.1"/>
    <property type="molecule type" value="Genomic_DNA"/>
</dbReference>
<evidence type="ECO:0000313" key="4">
    <source>
        <dbReference type="EMBL" id="GLO64647.1"/>
    </source>
</evidence>
<dbReference type="PANTHER" id="PTHR43420">
    <property type="entry name" value="ACETYLTRANSFERASE"/>
    <property type="match status" value="1"/>
</dbReference>
<dbReference type="PROSITE" id="PS51186">
    <property type="entry name" value="GNAT"/>
    <property type="match status" value="1"/>
</dbReference>